<dbReference type="EMBL" id="LVLJ01004047">
    <property type="protein sequence ID" value="OAE18539.1"/>
    <property type="molecule type" value="Genomic_DNA"/>
</dbReference>
<evidence type="ECO:0000313" key="1">
    <source>
        <dbReference type="EMBL" id="OAE18539.1"/>
    </source>
</evidence>
<reference evidence="1" key="1">
    <citation type="submission" date="2016-03" db="EMBL/GenBank/DDBJ databases">
        <title>Mechanisms controlling the formation of the plant cell surface in tip-growing cells are functionally conserved among land plants.</title>
        <authorList>
            <person name="Honkanen S."/>
            <person name="Jones V.A."/>
            <person name="Morieri G."/>
            <person name="Champion C."/>
            <person name="Hetherington A.J."/>
            <person name="Kelly S."/>
            <person name="Saint-Marcoux D."/>
            <person name="Proust H."/>
            <person name="Prescott H."/>
            <person name="Dolan L."/>
        </authorList>
    </citation>
    <scope>NUCLEOTIDE SEQUENCE [LARGE SCALE GENOMIC DNA]</scope>
    <source>
        <tissue evidence="1">Whole gametophyte</tissue>
    </source>
</reference>
<accession>A0A176VCA3</accession>
<dbReference type="Proteomes" id="UP000077202">
    <property type="component" value="Unassembled WGS sequence"/>
</dbReference>
<proteinExistence type="predicted"/>
<sequence length="124" mass="13325">MVDRVVEGIARDVTEQELAASSRTKKSTGKIQSGGINASVVLCKQIETQKWLQLRDLERRVTAMIACSVDGQQQSTGKLNVFFSGLKLERTAVLRRLGLDRNLGGAVIAGAASVVPVCSSQHSE</sequence>
<organism evidence="1 2">
    <name type="scientific">Marchantia polymorpha subsp. ruderalis</name>
    <dbReference type="NCBI Taxonomy" id="1480154"/>
    <lineage>
        <taxon>Eukaryota</taxon>
        <taxon>Viridiplantae</taxon>
        <taxon>Streptophyta</taxon>
        <taxon>Embryophyta</taxon>
        <taxon>Marchantiophyta</taxon>
        <taxon>Marchantiopsida</taxon>
        <taxon>Marchantiidae</taxon>
        <taxon>Marchantiales</taxon>
        <taxon>Marchantiaceae</taxon>
        <taxon>Marchantia</taxon>
    </lineage>
</organism>
<evidence type="ECO:0000313" key="2">
    <source>
        <dbReference type="Proteomes" id="UP000077202"/>
    </source>
</evidence>
<name>A0A176VCA3_MARPO</name>
<comment type="caution">
    <text evidence="1">The sequence shown here is derived from an EMBL/GenBank/DDBJ whole genome shotgun (WGS) entry which is preliminary data.</text>
</comment>
<protein>
    <submittedName>
        <fullName evidence="1">Uncharacterized protein</fullName>
    </submittedName>
</protein>
<gene>
    <name evidence="1" type="ORF">AXG93_1451s1000</name>
</gene>
<dbReference type="AlphaFoldDB" id="A0A176VCA3"/>
<keyword evidence="2" id="KW-1185">Reference proteome</keyword>